<evidence type="ECO:0000256" key="3">
    <source>
        <dbReference type="ARBA" id="ARBA00004885"/>
    </source>
</evidence>
<dbReference type="Proteomes" id="UP000284243">
    <property type="component" value="Unassembled WGS sequence"/>
</dbReference>
<keyword evidence="6 11" id="KW-0479">Metal-binding</keyword>
<evidence type="ECO:0000313" key="19">
    <source>
        <dbReference type="Proteomes" id="UP000284434"/>
    </source>
</evidence>
<evidence type="ECO:0000256" key="11">
    <source>
        <dbReference type="PROSITE-ProRule" id="PRU01198"/>
    </source>
</evidence>
<dbReference type="GO" id="GO:0004455">
    <property type="term" value="F:ketol-acid reductoisomerase activity"/>
    <property type="evidence" value="ECO:0007669"/>
    <property type="project" value="UniProtKB-UniRule"/>
</dbReference>
<evidence type="ECO:0000259" key="13">
    <source>
        <dbReference type="PROSITE" id="PS51851"/>
    </source>
</evidence>
<sequence length="348" mass="38582">MAQINFGGVKENVVTREEFPLAKALEVLKNETIAVIGYGVQGPGQALNLKDNGFNVIVGQRRGSKTWDKAVADGWIPGETLFDIEEAARRGTIIQYLLSDAGQIAVWPTIQKHLTPGKALYFSHGFGITYKDRTGIIPPADVDVILIAPKGSGTSLRRMFLQGRGLNSSYAIFQDATGKAWDRVIALGIGVGSGYLFETTFQREVYSDLTGERGTLMGAIQGIFAAQYDTLREHGHTPSEAFNETVEELTQSLMPLIAENGMDWMYANCSTTAQRGALDWWKKFRDAAKPVFDELYGQVSCGNEAQRSIDSNSRPDYREKLEKELQTMRESEMWQAGAVVRKLRPENN</sequence>
<reference evidence="14" key="2">
    <citation type="submission" date="2022-01" db="EMBL/GenBank/DDBJ databases">
        <title>Collection of gut derived symbiotic bacterial strains cultured from healthy donors.</title>
        <authorList>
            <person name="Lin H."/>
            <person name="Kohout C."/>
            <person name="Waligurski E."/>
            <person name="Pamer E.G."/>
        </authorList>
    </citation>
    <scope>NUCLEOTIDE SEQUENCE</scope>
    <source>
        <strain evidence="14">DFI.1.149</strain>
    </source>
</reference>
<dbReference type="EC" id="1.1.1.86" evidence="10"/>
<dbReference type="GO" id="GO:0009097">
    <property type="term" value="P:isoleucine biosynthetic process"/>
    <property type="evidence" value="ECO:0007669"/>
    <property type="project" value="UniProtKB-UniRule"/>
</dbReference>
<evidence type="ECO:0000313" key="17">
    <source>
        <dbReference type="EMBL" id="RGY05229.1"/>
    </source>
</evidence>
<dbReference type="FunFam" id="1.10.1040.10:FF:000003">
    <property type="entry name" value="Ketol-acid reductoisomerase, mitochondrial"/>
    <property type="match status" value="1"/>
</dbReference>
<dbReference type="UniPathway" id="UPA00049">
    <property type="reaction ID" value="UER00060"/>
</dbReference>
<dbReference type="UniPathway" id="UPA00047">
    <property type="reaction ID" value="UER00056"/>
</dbReference>
<keyword evidence="9 11" id="KW-0100">Branched-chain amino acid biosynthesis</keyword>
<organism evidence="17 19">
    <name type="scientific">Odoribacter splanchnicus</name>
    <dbReference type="NCBI Taxonomy" id="28118"/>
    <lineage>
        <taxon>Bacteria</taxon>
        <taxon>Pseudomonadati</taxon>
        <taxon>Bacteroidota</taxon>
        <taxon>Bacteroidia</taxon>
        <taxon>Bacteroidales</taxon>
        <taxon>Odoribacteraceae</taxon>
        <taxon>Odoribacter</taxon>
    </lineage>
</organism>
<dbReference type="PANTHER" id="PTHR21371:SF1">
    <property type="entry name" value="KETOL-ACID REDUCTOISOMERASE, MITOCHONDRIAL"/>
    <property type="match status" value="1"/>
</dbReference>
<comment type="pathway">
    <text evidence="3">Amino-acid biosynthesis; L-isoleucine biosynthesis; L-isoleucine from 2-oxobutanoate: step 2/4.</text>
</comment>
<dbReference type="NCBIfam" id="TIGR00465">
    <property type="entry name" value="ilvC"/>
    <property type="match status" value="1"/>
</dbReference>
<dbReference type="Proteomes" id="UP000284434">
    <property type="component" value="Unassembled WGS sequence"/>
</dbReference>
<feature type="binding site" evidence="11">
    <location>
        <position position="248"/>
    </location>
    <ligand>
        <name>Mg(2+)</name>
        <dbReference type="ChEBI" id="CHEBI:18420"/>
        <label>2</label>
    </ligand>
</feature>
<dbReference type="InterPro" id="IPR036291">
    <property type="entry name" value="NAD(P)-bd_dom_sf"/>
</dbReference>
<evidence type="ECO:0000259" key="12">
    <source>
        <dbReference type="PROSITE" id="PS51850"/>
    </source>
</evidence>
<evidence type="ECO:0000256" key="4">
    <source>
        <dbReference type="ARBA" id="ARBA00010318"/>
    </source>
</evidence>
<dbReference type="Gene3D" id="3.40.50.720">
    <property type="entry name" value="NAD(P)-binding Rossmann-like Domain"/>
    <property type="match status" value="1"/>
</dbReference>
<dbReference type="EMBL" id="JAKNDN010000020">
    <property type="protein sequence ID" value="MCG4960370.1"/>
    <property type="molecule type" value="Genomic_DNA"/>
</dbReference>
<dbReference type="GO" id="GO:0046872">
    <property type="term" value="F:metal ion binding"/>
    <property type="evidence" value="ECO:0007669"/>
    <property type="project" value="UniProtKB-UniRule"/>
</dbReference>
<dbReference type="SUPFAM" id="SSF48179">
    <property type="entry name" value="6-phosphogluconate dehydrogenase C-terminal domain-like"/>
    <property type="match status" value="1"/>
</dbReference>
<feature type="binding site" evidence="11">
    <location>
        <position position="212"/>
    </location>
    <ligand>
        <name>Mg(2+)</name>
        <dbReference type="ChEBI" id="CHEBI:18420"/>
        <label>1</label>
    </ligand>
</feature>
<feature type="binding site" evidence="11">
    <location>
        <position position="208"/>
    </location>
    <ligand>
        <name>Mg(2+)</name>
        <dbReference type="ChEBI" id="CHEBI:18420"/>
        <label>1</label>
    </ligand>
</feature>
<dbReference type="PANTHER" id="PTHR21371">
    <property type="entry name" value="KETOL-ACID REDUCTOISOMERASE, MITOCHONDRIAL"/>
    <property type="match status" value="1"/>
</dbReference>
<evidence type="ECO:0000313" key="15">
    <source>
        <dbReference type="EMBL" id="MDB9224795.1"/>
    </source>
</evidence>
<feature type="domain" description="KARI C-terminal knotted" evidence="13">
    <location>
        <begin position="200"/>
        <end position="347"/>
    </location>
</feature>
<evidence type="ECO:0000256" key="8">
    <source>
        <dbReference type="ARBA" id="ARBA00023002"/>
    </source>
</evidence>
<proteinExistence type="inferred from homology"/>
<dbReference type="AlphaFoldDB" id="A0A1Y3Y9Q2"/>
<feature type="binding site" evidence="11">
    <location>
        <position position="244"/>
    </location>
    <ligand>
        <name>Mg(2+)</name>
        <dbReference type="ChEBI" id="CHEBI:18420"/>
        <label>2</label>
    </ligand>
</feature>
<dbReference type="PROSITE" id="PS51851">
    <property type="entry name" value="KARI_C"/>
    <property type="match status" value="1"/>
</dbReference>
<dbReference type="GO" id="GO:0016853">
    <property type="term" value="F:isomerase activity"/>
    <property type="evidence" value="ECO:0007669"/>
    <property type="project" value="UniProtKB-KW"/>
</dbReference>
<dbReference type="EMBL" id="JAQMRD010000032">
    <property type="protein sequence ID" value="MDB9224795.1"/>
    <property type="molecule type" value="Genomic_DNA"/>
</dbReference>
<feature type="domain" description="KARI N-terminal Rossmann" evidence="12">
    <location>
        <begin position="9"/>
        <end position="199"/>
    </location>
</feature>
<keyword evidence="17" id="KW-0413">Isomerase</keyword>
<dbReference type="GeneID" id="61276128"/>
<evidence type="ECO:0000313" key="16">
    <source>
        <dbReference type="EMBL" id="RGU55999.1"/>
    </source>
</evidence>
<evidence type="ECO:0000313" key="14">
    <source>
        <dbReference type="EMBL" id="MCG4960370.1"/>
    </source>
</evidence>
<feature type="binding site" evidence="11">
    <location>
        <position position="270"/>
    </location>
    <ligand>
        <name>substrate</name>
    </ligand>
</feature>
<evidence type="ECO:0000256" key="9">
    <source>
        <dbReference type="ARBA" id="ARBA00023304"/>
    </source>
</evidence>
<dbReference type="SUPFAM" id="SSF51735">
    <property type="entry name" value="NAD(P)-binding Rossmann-fold domains"/>
    <property type="match status" value="1"/>
</dbReference>
<dbReference type="EMBL" id="QRYC01000013">
    <property type="protein sequence ID" value="RGU55999.1"/>
    <property type="molecule type" value="Genomic_DNA"/>
</dbReference>
<reference evidence="15" key="3">
    <citation type="submission" date="2023-01" db="EMBL/GenBank/DDBJ databases">
        <title>Human gut microbiome strain richness.</title>
        <authorList>
            <person name="Chen-Liaw A."/>
        </authorList>
    </citation>
    <scope>NUCLEOTIDE SEQUENCE</scope>
    <source>
        <strain evidence="15">RTP21484st1_B7_RTP21484_190118</strain>
    </source>
</reference>
<evidence type="ECO:0000256" key="10">
    <source>
        <dbReference type="NCBIfam" id="TIGR00465"/>
    </source>
</evidence>
<dbReference type="InterPro" id="IPR008927">
    <property type="entry name" value="6-PGluconate_DH-like_C_sf"/>
</dbReference>
<dbReference type="Pfam" id="PF07991">
    <property type="entry name" value="KARI_N"/>
    <property type="match status" value="1"/>
</dbReference>
<evidence type="ECO:0000256" key="1">
    <source>
        <dbReference type="ARBA" id="ARBA00001946"/>
    </source>
</evidence>
<dbReference type="Gene3D" id="1.10.1040.10">
    <property type="entry name" value="N-(1-d-carboxylethyl)-l-norvaline Dehydrogenase, domain 2"/>
    <property type="match status" value="3"/>
</dbReference>
<dbReference type="RefSeq" id="WP_013613068.1">
    <property type="nucleotide sequence ID" value="NZ_BAABYK010000001.1"/>
</dbReference>
<dbReference type="InterPro" id="IPR013328">
    <property type="entry name" value="6PGD_dom2"/>
</dbReference>
<evidence type="ECO:0000256" key="7">
    <source>
        <dbReference type="ARBA" id="ARBA00022842"/>
    </source>
</evidence>
<keyword evidence="7 11" id="KW-0460">Magnesium</keyword>
<dbReference type="InterPro" id="IPR000506">
    <property type="entry name" value="KARI_C"/>
</dbReference>
<keyword evidence="5 11" id="KW-0028">Amino-acid biosynthesis</keyword>
<evidence type="ECO:0000256" key="5">
    <source>
        <dbReference type="ARBA" id="ARBA00022605"/>
    </source>
</evidence>
<dbReference type="InterPro" id="IPR013116">
    <property type="entry name" value="KARI_N"/>
</dbReference>
<comment type="similarity">
    <text evidence="4 11">Belongs to the ketol-acid reductoisomerase family.</text>
</comment>
<comment type="cofactor">
    <cofactor evidence="1">
        <name>Mg(2+)</name>
        <dbReference type="ChEBI" id="CHEBI:18420"/>
    </cofactor>
</comment>
<evidence type="ECO:0000256" key="2">
    <source>
        <dbReference type="ARBA" id="ARBA00004864"/>
    </source>
</evidence>
<dbReference type="EMBL" id="QSCO01000019">
    <property type="protein sequence ID" value="RGY05229.1"/>
    <property type="molecule type" value="Genomic_DNA"/>
</dbReference>
<dbReference type="Pfam" id="PF01450">
    <property type="entry name" value="KARI_C"/>
    <property type="match status" value="1"/>
</dbReference>
<evidence type="ECO:0000313" key="18">
    <source>
        <dbReference type="Proteomes" id="UP000284243"/>
    </source>
</evidence>
<comment type="pathway">
    <text evidence="2">Amino-acid biosynthesis; L-valine biosynthesis; L-valine from pyruvate: step 2/4.</text>
</comment>
<protein>
    <recommendedName>
        <fullName evidence="10">Ketol-acid reductoisomerase</fullName>
        <ecNumber evidence="10">1.1.1.86</ecNumber>
    </recommendedName>
</protein>
<dbReference type="Proteomes" id="UP001199750">
    <property type="component" value="Unassembled WGS sequence"/>
</dbReference>
<dbReference type="OMA" id="LRDSEMW"/>
<feature type="binding site" evidence="11">
    <location>
        <position position="208"/>
    </location>
    <ligand>
        <name>Mg(2+)</name>
        <dbReference type="ChEBI" id="CHEBI:18420"/>
        <label>2</label>
    </ligand>
</feature>
<name>A0A1Y3Y9Q2_9BACT</name>
<dbReference type="Proteomes" id="UP001212263">
    <property type="component" value="Unassembled WGS sequence"/>
</dbReference>
<comment type="caution">
    <text evidence="17">The sequence shown here is derived from an EMBL/GenBank/DDBJ whole genome shotgun (WGS) entry which is preliminary data.</text>
</comment>
<dbReference type="InterPro" id="IPR013023">
    <property type="entry name" value="KARI"/>
</dbReference>
<gene>
    <name evidence="17" type="primary">ilvC</name>
    <name evidence="16" type="ORF">DWW57_10870</name>
    <name evidence="17" type="ORF">DXA53_13545</name>
    <name evidence="14" type="ORF">L0P03_10995</name>
    <name evidence="15" type="ORF">PN645_17600</name>
</gene>
<accession>A0A1Y3Y9Q2</accession>
<dbReference type="PROSITE" id="PS51850">
    <property type="entry name" value="KARI_N"/>
    <property type="match status" value="1"/>
</dbReference>
<reference evidence="18 19" key="1">
    <citation type="submission" date="2018-08" db="EMBL/GenBank/DDBJ databases">
        <title>A genome reference for cultivated species of the human gut microbiota.</title>
        <authorList>
            <person name="Zou Y."/>
            <person name="Xue W."/>
            <person name="Luo G."/>
        </authorList>
    </citation>
    <scope>NUCLEOTIDE SEQUENCE [LARGE SCALE GENOMIC DNA]</scope>
    <source>
        <strain evidence="16 18">AF16-14</strain>
        <strain evidence="17 19">OF03-11</strain>
    </source>
</reference>
<dbReference type="GO" id="GO:0009099">
    <property type="term" value="P:L-valine biosynthetic process"/>
    <property type="evidence" value="ECO:0007669"/>
    <property type="project" value="UniProtKB-UniRule"/>
</dbReference>
<evidence type="ECO:0000256" key="6">
    <source>
        <dbReference type="ARBA" id="ARBA00022723"/>
    </source>
</evidence>
<keyword evidence="8 11" id="KW-0560">Oxidoreductase</keyword>